<sequence length="191" mass="20634">MIYVAVEGESDRGAATAVVAAAGHVVARVYVSGGKSKLDPSVAKYLRAAQRSSWVVFRDSDGQCPVELKQKLLPAARGSSPRFTLRIAHTMTEAWLLADRRGFASYFGVREEKVPIDPEALNHAKRALLLLCAQSAPRAVRRDVVTADGLTGPLYVSRLNDFATNHWDVARAAENSPSLARAIAAIRLLPA</sequence>
<gene>
    <name evidence="1" type="ORF">SAMN02745244_02486</name>
</gene>
<name>A0A1M6J8R3_9ACTN</name>
<dbReference type="Proteomes" id="UP000184512">
    <property type="component" value="Unassembled WGS sequence"/>
</dbReference>
<keyword evidence="2" id="KW-1185">Reference proteome</keyword>
<evidence type="ECO:0008006" key="3">
    <source>
        <dbReference type="Google" id="ProtNLM"/>
    </source>
</evidence>
<organism evidence="1 2">
    <name type="scientific">Tessaracoccus bendigoensis DSM 12906</name>
    <dbReference type="NCBI Taxonomy" id="1123357"/>
    <lineage>
        <taxon>Bacteria</taxon>
        <taxon>Bacillati</taxon>
        <taxon>Actinomycetota</taxon>
        <taxon>Actinomycetes</taxon>
        <taxon>Propionibacteriales</taxon>
        <taxon>Propionibacteriaceae</taxon>
        <taxon>Tessaracoccus</taxon>
    </lineage>
</organism>
<dbReference type="STRING" id="1123357.SAMN02745244_02486"/>
<protein>
    <recommendedName>
        <fullName evidence="3">DUF4276 family protein</fullName>
    </recommendedName>
</protein>
<dbReference type="EMBL" id="FQZG01000048">
    <property type="protein sequence ID" value="SHJ43030.1"/>
    <property type="molecule type" value="Genomic_DNA"/>
</dbReference>
<accession>A0A1M6J8R3</accession>
<evidence type="ECO:0000313" key="1">
    <source>
        <dbReference type="EMBL" id="SHJ43030.1"/>
    </source>
</evidence>
<evidence type="ECO:0000313" key="2">
    <source>
        <dbReference type="Proteomes" id="UP000184512"/>
    </source>
</evidence>
<dbReference type="AlphaFoldDB" id="A0A1M6J8R3"/>
<reference evidence="1 2" key="1">
    <citation type="submission" date="2016-11" db="EMBL/GenBank/DDBJ databases">
        <authorList>
            <person name="Jaros S."/>
            <person name="Januszkiewicz K."/>
            <person name="Wedrychowicz H."/>
        </authorList>
    </citation>
    <scope>NUCLEOTIDE SEQUENCE [LARGE SCALE GENOMIC DNA]</scope>
    <source>
        <strain evidence="1 2">DSM 12906</strain>
    </source>
</reference>
<dbReference type="OrthoDB" id="4376397at2"/>
<proteinExistence type="predicted"/>